<dbReference type="Proteomes" id="UP001549799">
    <property type="component" value="Unassembled WGS sequence"/>
</dbReference>
<dbReference type="PANTHER" id="PTHR43102">
    <property type="entry name" value="SLR1143 PROTEIN"/>
    <property type="match status" value="1"/>
</dbReference>
<dbReference type="InterPro" id="IPR000014">
    <property type="entry name" value="PAS"/>
</dbReference>
<comment type="caution">
    <text evidence="2">The sequence shown here is derived from an EMBL/GenBank/DDBJ whole genome shotgun (WGS) entry which is preliminary data.</text>
</comment>
<dbReference type="RefSeq" id="WP_354615244.1">
    <property type="nucleotide sequence ID" value="NZ_JBEXAE010000004.1"/>
</dbReference>
<dbReference type="Pfam" id="PF08447">
    <property type="entry name" value="PAS_3"/>
    <property type="match status" value="2"/>
</dbReference>
<sequence length="388" mass="44666">MSLPYEIMDTPSEKEYDDIAKLASIICDTPISTITFFDESRQFFKSHYGLEMSEAPIEDFFSRHVIDNPDEFMIIPNAQKDDRFKDKPSVVDNPKIVFYAGYPVNNDKGVPFATFSIIDQKIRELTDTQKEAIKSLANQVEQLLELRRTKLVLEAKNASVAQEKIILDAIIEGTDAGTWEWDIATDEVFINAKWFQLLGYTSKPYEVFTMQNWRELVFPDDLIQFEVGLTNCLSGISEKFHLKYRVKHLQGNWIWVENRGKVVDKSKNGKPLKMFGIHLNIDKERMQENQFLAIADSVPGVVFRSEMAKDGTANLSYVSNGFLDLWGVSSEIAMEDNNRIWSLILDEDLPKVQKSIEQSATHMTNWVSEWRIKQANGAVKWHKMIESQ</sequence>
<dbReference type="InterPro" id="IPR029016">
    <property type="entry name" value="GAF-like_dom_sf"/>
</dbReference>
<dbReference type="EMBL" id="JBEXAE010000004">
    <property type="protein sequence ID" value="MET6990843.1"/>
    <property type="molecule type" value="Genomic_DNA"/>
</dbReference>
<evidence type="ECO:0000313" key="3">
    <source>
        <dbReference type="Proteomes" id="UP001549799"/>
    </source>
</evidence>
<dbReference type="InterPro" id="IPR035965">
    <property type="entry name" value="PAS-like_dom_sf"/>
</dbReference>
<reference evidence="2 3" key="1">
    <citation type="submission" date="2024-07" db="EMBL/GenBank/DDBJ databases">
        <title>The genome sequence of type strain Sediminicola arcticus GDMCC 1.2805.</title>
        <authorList>
            <person name="Liu Y."/>
        </authorList>
    </citation>
    <scope>NUCLEOTIDE SEQUENCE [LARGE SCALE GENOMIC DNA]</scope>
    <source>
        <strain evidence="2 3">GDMCC 1.2805</strain>
    </source>
</reference>
<dbReference type="PANTHER" id="PTHR43102:SF2">
    <property type="entry name" value="GAF DOMAIN-CONTAINING PROTEIN"/>
    <property type="match status" value="1"/>
</dbReference>
<dbReference type="NCBIfam" id="TIGR00229">
    <property type="entry name" value="sensory_box"/>
    <property type="match status" value="1"/>
</dbReference>
<name>A0ABV2SUJ4_9FLAO</name>
<dbReference type="Gene3D" id="3.30.450.20">
    <property type="entry name" value="PAS domain"/>
    <property type="match status" value="2"/>
</dbReference>
<dbReference type="Pfam" id="PF01590">
    <property type="entry name" value="GAF"/>
    <property type="match status" value="1"/>
</dbReference>
<dbReference type="InterPro" id="IPR013655">
    <property type="entry name" value="PAS_fold_3"/>
</dbReference>
<organism evidence="2 3">
    <name type="scientific">Sediminicola arcticus</name>
    <dbReference type="NCBI Taxonomy" id="1574308"/>
    <lineage>
        <taxon>Bacteria</taxon>
        <taxon>Pseudomonadati</taxon>
        <taxon>Bacteroidota</taxon>
        <taxon>Flavobacteriia</taxon>
        <taxon>Flavobacteriales</taxon>
        <taxon>Flavobacteriaceae</taxon>
        <taxon>Sediminicola</taxon>
    </lineage>
</organism>
<dbReference type="Gene3D" id="3.30.450.40">
    <property type="match status" value="1"/>
</dbReference>
<dbReference type="SMART" id="SM00091">
    <property type="entry name" value="PAS"/>
    <property type="match status" value="2"/>
</dbReference>
<gene>
    <name evidence="2" type="ORF">ABXZ36_09315</name>
</gene>
<accession>A0ABV2SUJ4</accession>
<protein>
    <submittedName>
        <fullName evidence="2">PAS domain-containing protein</fullName>
    </submittedName>
</protein>
<proteinExistence type="predicted"/>
<evidence type="ECO:0000259" key="1">
    <source>
        <dbReference type="SMART" id="SM00091"/>
    </source>
</evidence>
<evidence type="ECO:0000313" key="2">
    <source>
        <dbReference type="EMBL" id="MET6990843.1"/>
    </source>
</evidence>
<feature type="domain" description="PAS" evidence="1">
    <location>
        <begin position="289"/>
        <end position="361"/>
    </location>
</feature>
<dbReference type="SUPFAM" id="SSF55785">
    <property type="entry name" value="PYP-like sensor domain (PAS domain)"/>
    <property type="match status" value="2"/>
</dbReference>
<dbReference type="InterPro" id="IPR003018">
    <property type="entry name" value="GAF"/>
</dbReference>
<dbReference type="SUPFAM" id="SSF55781">
    <property type="entry name" value="GAF domain-like"/>
    <property type="match status" value="1"/>
</dbReference>
<dbReference type="CDD" id="cd00130">
    <property type="entry name" value="PAS"/>
    <property type="match status" value="2"/>
</dbReference>
<keyword evidence="3" id="KW-1185">Reference proteome</keyword>
<feature type="domain" description="PAS" evidence="1">
    <location>
        <begin position="165"/>
        <end position="234"/>
    </location>
</feature>